<protein>
    <submittedName>
        <fullName evidence="3">NERD domain-containing protein</fullName>
    </submittedName>
</protein>
<evidence type="ECO:0000313" key="3">
    <source>
        <dbReference type="EMBL" id="QGU28338.1"/>
    </source>
</evidence>
<keyword evidence="4" id="KW-1185">Reference proteome</keyword>
<dbReference type="Proteomes" id="UP000422989">
    <property type="component" value="Chromosome"/>
</dbReference>
<sequence length="329" mass="36592">MTQWLWVACAVAAVLLIAVVVLLVVMRRDRKRTAQRIDEIEATHATEVGEQNRTHEEQVASLAQNHERQVVALSDEHDREVERMRSDVRNSQDVARRARETLATGLKWEAASRRLILRVCEQLGLRGSLLTNVVFMPDEGSPASFVTQVDHVLLLDGARVVIENKRWQGILFDGVRPSEVHPDFGKLIDETSLGERFALQLRSDREASSISIHRHVGERSPVVQVRRHAQQLSRFVEEEISEPIWFDTCVLYSHETAEAHLKQKDQTAGGATTWVVAGAAGLEECLSVLAGRPTSEDMQRDNAAVFRTLAALGADATTFGSDPVDQPGA</sequence>
<dbReference type="KEGG" id="moj:D7D94_12120"/>
<evidence type="ECO:0000313" key="4">
    <source>
        <dbReference type="Proteomes" id="UP000422989"/>
    </source>
</evidence>
<reference evidence="3 4" key="1">
    <citation type="submission" date="2018-09" db="EMBL/GenBank/DDBJ databases">
        <title>Whole genome sequencing of Microbacterium oryzae strain MB-10T.</title>
        <authorList>
            <person name="Das S.K."/>
        </authorList>
    </citation>
    <scope>NUCLEOTIDE SEQUENCE [LARGE SCALE GENOMIC DNA]</scope>
    <source>
        <strain evidence="3 4">MB-10</strain>
    </source>
</reference>
<name>A0A6I6EBB2_9MICO</name>
<dbReference type="InterPro" id="IPR011528">
    <property type="entry name" value="NERD"/>
</dbReference>
<evidence type="ECO:0000256" key="1">
    <source>
        <dbReference type="SAM" id="Phobius"/>
    </source>
</evidence>
<keyword evidence="1" id="KW-1133">Transmembrane helix</keyword>
<dbReference type="EMBL" id="CP032550">
    <property type="protein sequence ID" value="QGU28338.1"/>
    <property type="molecule type" value="Genomic_DNA"/>
</dbReference>
<dbReference type="RefSeq" id="WP_246171945.1">
    <property type="nucleotide sequence ID" value="NZ_BAAAZL010000004.1"/>
</dbReference>
<evidence type="ECO:0000259" key="2">
    <source>
        <dbReference type="Pfam" id="PF08378"/>
    </source>
</evidence>
<dbReference type="AlphaFoldDB" id="A0A6I6EBB2"/>
<feature type="domain" description="NERD" evidence="2">
    <location>
        <begin position="126"/>
        <end position="251"/>
    </location>
</feature>
<accession>A0A6I6EBB2</accession>
<keyword evidence="1" id="KW-0812">Transmembrane</keyword>
<proteinExistence type="predicted"/>
<gene>
    <name evidence="3" type="ORF">D7D94_12120</name>
</gene>
<keyword evidence="1" id="KW-0472">Membrane</keyword>
<organism evidence="3 4">
    <name type="scientific">Microbacterium oryzae</name>
    <dbReference type="NCBI Taxonomy" id="743009"/>
    <lineage>
        <taxon>Bacteria</taxon>
        <taxon>Bacillati</taxon>
        <taxon>Actinomycetota</taxon>
        <taxon>Actinomycetes</taxon>
        <taxon>Micrococcales</taxon>
        <taxon>Microbacteriaceae</taxon>
        <taxon>Microbacterium</taxon>
    </lineage>
</organism>
<dbReference type="Pfam" id="PF08378">
    <property type="entry name" value="NERD"/>
    <property type="match status" value="1"/>
</dbReference>
<feature type="transmembrane region" description="Helical" evidence="1">
    <location>
        <begin position="6"/>
        <end position="26"/>
    </location>
</feature>